<dbReference type="EMBL" id="FNCE01000004">
    <property type="protein sequence ID" value="SDF97989.1"/>
    <property type="molecule type" value="Genomic_DNA"/>
</dbReference>
<sequence>MTQDILSVAHDNGVAWVTIDRPEVRNAFDDHLIAELTATLRELDGRADVRAVVLAGAGKHFSAGADLTWMQRMASFGWDDNFADSQALGELMHTLNTLAQPTLARVQGAAVGGGLGLVACCDIAVASDRAVFALTEVKLGLIPAVIAPYVVTAIGERAARRYAVTGERFDAHRAHDLGLVQEVVPEAELDTYLATILDTLRENGPQAMRGAKRLMRDVARVPIDAELRRETARRIADQRASAEGQEGVAAFLNKRTPSWRDH</sequence>
<dbReference type="STRING" id="1082479.SAMN05216241_10413"/>
<dbReference type="AlphaFoldDB" id="A0A1G7QJ95"/>
<keyword evidence="4" id="KW-1185">Reference proteome</keyword>
<dbReference type="InterPro" id="IPR014748">
    <property type="entry name" value="Enoyl-CoA_hydra_C"/>
</dbReference>
<dbReference type="FunFam" id="3.90.226.10:FF:000066">
    <property type="entry name" value="Enoyl-CoA hydratase"/>
    <property type="match status" value="1"/>
</dbReference>
<protein>
    <submittedName>
        <fullName evidence="3">Methylglutaconyl-CoA hydratase</fullName>
    </submittedName>
</protein>
<dbReference type="OrthoDB" id="9795613at2"/>
<dbReference type="GO" id="GO:0003824">
    <property type="term" value="F:catalytic activity"/>
    <property type="evidence" value="ECO:0007669"/>
    <property type="project" value="UniProtKB-ARBA"/>
</dbReference>
<gene>
    <name evidence="3" type="ORF">SAMN05216241_10413</name>
</gene>
<proteinExistence type="inferred from homology"/>
<comment type="similarity">
    <text evidence="1">Belongs to the enoyl-CoA hydratase/isomerase family.</text>
</comment>
<dbReference type="Proteomes" id="UP000199415">
    <property type="component" value="Unassembled WGS sequence"/>
</dbReference>
<evidence type="ECO:0000256" key="1">
    <source>
        <dbReference type="ARBA" id="ARBA00005254"/>
    </source>
</evidence>
<dbReference type="Pfam" id="PF00378">
    <property type="entry name" value="ECH_1"/>
    <property type="match status" value="1"/>
</dbReference>
<dbReference type="GO" id="GO:0008300">
    <property type="term" value="P:isoprenoid catabolic process"/>
    <property type="evidence" value="ECO:0007669"/>
    <property type="project" value="TreeGrafter"/>
</dbReference>
<dbReference type="CDD" id="cd06558">
    <property type="entry name" value="crotonase-like"/>
    <property type="match status" value="1"/>
</dbReference>
<accession>A0A1G7QJ95</accession>
<dbReference type="InterPro" id="IPR001753">
    <property type="entry name" value="Enoyl-CoA_hydra/iso"/>
</dbReference>
<feature type="region of interest" description="Disordered" evidence="2">
    <location>
        <begin position="239"/>
        <end position="262"/>
    </location>
</feature>
<evidence type="ECO:0000313" key="4">
    <source>
        <dbReference type="Proteomes" id="UP000199415"/>
    </source>
</evidence>
<dbReference type="SUPFAM" id="SSF52096">
    <property type="entry name" value="ClpP/crotonase"/>
    <property type="match status" value="1"/>
</dbReference>
<dbReference type="RefSeq" id="WP_090019416.1">
    <property type="nucleotide sequence ID" value="NZ_FNCE01000004.1"/>
</dbReference>
<dbReference type="Gene3D" id="1.10.12.10">
    <property type="entry name" value="Lyase 2-enoyl-coa Hydratase, Chain A, domain 2"/>
    <property type="match status" value="1"/>
</dbReference>
<reference evidence="3 4" key="1">
    <citation type="submission" date="2016-10" db="EMBL/GenBank/DDBJ databases">
        <authorList>
            <person name="de Groot N.N."/>
        </authorList>
    </citation>
    <scope>NUCLEOTIDE SEQUENCE [LARGE SCALE GENOMIC DNA]</scope>
    <source>
        <strain evidence="3 4">DSM 25584</strain>
    </source>
</reference>
<dbReference type="InterPro" id="IPR029045">
    <property type="entry name" value="ClpP/crotonase-like_dom_sf"/>
</dbReference>
<name>A0A1G7QJ95_9PROT</name>
<dbReference type="PANTHER" id="PTHR42964:SF1">
    <property type="entry name" value="POLYKETIDE BIOSYNTHESIS ENOYL-COA HYDRATASE PKSH-RELATED"/>
    <property type="match status" value="1"/>
</dbReference>
<dbReference type="Gene3D" id="3.90.226.10">
    <property type="entry name" value="2-enoyl-CoA Hydratase, Chain A, domain 1"/>
    <property type="match status" value="1"/>
</dbReference>
<organism evidence="3 4">
    <name type="scientific">Limimonas halophila</name>
    <dbReference type="NCBI Taxonomy" id="1082479"/>
    <lineage>
        <taxon>Bacteria</taxon>
        <taxon>Pseudomonadati</taxon>
        <taxon>Pseudomonadota</taxon>
        <taxon>Alphaproteobacteria</taxon>
        <taxon>Rhodospirillales</taxon>
        <taxon>Rhodovibrionaceae</taxon>
        <taxon>Limimonas</taxon>
    </lineage>
</organism>
<dbReference type="InterPro" id="IPR051683">
    <property type="entry name" value="Enoyl-CoA_Hydratase/Isomerase"/>
</dbReference>
<evidence type="ECO:0000313" key="3">
    <source>
        <dbReference type="EMBL" id="SDF97989.1"/>
    </source>
</evidence>
<dbReference type="PANTHER" id="PTHR42964">
    <property type="entry name" value="ENOYL-COA HYDRATASE"/>
    <property type="match status" value="1"/>
</dbReference>
<evidence type="ECO:0000256" key="2">
    <source>
        <dbReference type="SAM" id="MobiDB-lite"/>
    </source>
</evidence>